<dbReference type="Gene3D" id="2.60.120.920">
    <property type="match status" value="1"/>
</dbReference>
<sequence length="511" mass="57240">MESPPYYRKGDEQTTKDDIRECLDSLRSGDDTSKWNKIKRLCRYAQHGKIRDMLDMGVVQQTTNIIKTTSSQDLINVCIDLLNIIAIRVPQESSVETESLILTPLMVISTSSIPSIAVSGLTSLRMILQNSPARQTTVMTPQLHSFIPSLLDEADPANLHPGSQSFNVISAVLDLLILFCREKTTVDDLKIFQPKLEELKACEDVEIYGKVMVILEYLTKRERRREKALINSGILPDPALHAAMAKPLIIPSGNMPVSFVIEMAKFATTMPIDVRYIPIDLTASTGKVDRKNSMLIIKSISSEYTPVWFRPELREGIWRITFMIKNVDKNFPIDFGLIDDSYSTTNRLGKDQHSCSFRSDGFLMFDSKAVDTTQSLTSGVLVSFEVNLSLSRDPSLSNHSTLHCFLNDVQLPVFISRIPQPVRFAIGLSRQEDCVQLVSFEQLDQPSAVPIRGSKAKEWITSKKSGKGEEKQPGVQLHLSGSGHKRRTKKRNYNPDSDSDSGGLQKGFKID</sequence>
<dbReference type="InterPro" id="IPR016024">
    <property type="entry name" value="ARM-type_fold"/>
</dbReference>
<feature type="compositionally biased region" description="Basic and acidic residues" evidence="1">
    <location>
        <begin position="455"/>
        <end position="472"/>
    </location>
</feature>
<keyword evidence="3" id="KW-1185">Reference proteome</keyword>
<reference evidence="2 3" key="1">
    <citation type="journal article" date="2022" name="bioRxiv">
        <title>Genomics of Preaxostyla Flagellates Illuminates Evolutionary Transitions and the Path Towards Mitochondrial Loss.</title>
        <authorList>
            <person name="Novak L.V.F."/>
            <person name="Treitli S.C."/>
            <person name="Pyrih J."/>
            <person name="Halakuc P."/>
            <person name="Pipaliya S.V."/>
            <person name="Vacek V."/>
            <person name="Brzon O."/>
            <person name="Soukal P."/>
            <person name="Eme L."/>
            <person name="Dacks J.B."/>
            <person name="Karnkowska A."/>
            <person name="Elias M."/>
            <person name="Hampl V."/>
        </authorList>
    </citation>
    <scope>NUCLEOTIDE SEQUENCE [LARGE SCALE GENOMIC DNA]</scope>
    <source>
        <strain evidence="2">NAU3</strain>
        <tissue evidence="2">Gut</tissue>
    </source>
</reference>
<gene>
    <name evidence="2" type="ORF">BLNAU_3390</name>
</gene>
<evidence type="ECO:0000256" key="1">
    <source>
        <dbReference type="SAM" id="MobiDB-lite"/>
    </source>
</evidence>
<feature type="region of interest" description="Disordered" evidence="1">
    <location>
        <begin position="454"/>
        <end position="511"/>
    </location>
</feature>
<dbReference type="InterPro" id="IPR043136">
    <property type="entry name" value="B30.2/SPRY_sf"/>
</dbReference>
<accession>A0ABQ9YCU9</accession>
<protein>
    <recommendedName>
        <fullName evidence="4">AP-3 complex subunit delta</fullName>
    </recommendedName>
</protein>
<name>A0ABQ9YCU9_9EUKA</name>
<comment type="caution">
    <text evidence="2">The sequence shown here is derived from an EMBL/GenBank/DDBJ whole genome shotgun (WGS) entry which is preliminary data.</text>
</comment>
<evidence type="ECO:0000313" key="3">
    <source>
        <dbReference type="Proteomes" id="UP001281761"/>
    </source>
</evidence>
<proteinExistence type="predicted"/>
<dbReference type="InterPro" id="IPR011989">
    <property type="entry name" value="ARM-like"/>
</dbReference>
<organism evidence="2 3">
    <name type="scientific">Blattamonas nauphoetae</name>
    <dbReference type="NCBI Taxonomy" id="2049346"/>
    <lineage>
        <taxon>Eukaryota</taxon>
        <taxon>Metamonada</taxon>
        <taxon>Preaxostyla</taxon>
        <taxon>Oxymonadida</taxon>
        <taxon>Blattamonas</taxon>
    </lineage>
</organism>
<dbReference type="Proteomes" id="UP001281761">
    <property type="component" value="Unassembled WGS sequence"/>
</dbReference>
<dbReference type="SUPFAM" id="SSF48371">
    <property type="entry name" value="ARM repeat"/>
    <property type="match status" value="1"/>
</dbReference>
<dbReference type="Gene3D" id="1.25.10.10">
    <property type="entry name" value="Leucine-rich Repeat Variant"/>
    <property type="match status" value="1"/>
</dbReference>
<feature type="compositionally biased region" description="Basic residues" evidence="1">
    <location>
        <begin position="483"/>
        <end position="492"/>
    </location>
</feature>
<evidence type="ECO:0008006" key="4">
    <source>
        <dbReference type="Google" id="ProtNLM"/>
    </source>
</evidence>
<dbReference type="EMBL" id="JARBJD010000015">
    <property type="protein sequence ID" value="KAK2961592.1"/>
    <property type="molecule type" value="Genomic_DNA"/>
</dbReference>
<evidence type="ECO:0000313" key="2">
    <source>
        <dbReference type="EMBL" id="KAK2961592.1"/>
    </source>
</evidence>